<dbReference type="AlphaFoldDB" id="A0A6G8AKZ4"/>
<dbReference type="Proteomes" id="UP000500890">
    <property type="component" value="Chromosome"/>
</dbReference>
<evidence type="ECO:0000313" key="2">
    <source>
        <dbReference type="Proteomes" id="UP000500890"/>
    </source>
</evidence>
<sequence>MKLIDVTNSYADLVNQQLNNTDATFVKVYTLGKSSVVYTEAPDHKEILIRNRDRNISPTELEIVLKRLVKNSEDQKLMDKIEIPGAIEISIPIKQNVSSAM</sequence>
<dbReference type="InterPro" id="IPR014959">
    <property type="entry name" value="DUF1827"/>
</dbReference>
<dbReference type="Gene3D" id="3.40.1720.10">
    <property type="entry name" value="Streptococcus thermophilus LMG 18311 protein like"/>
    <property type="match status" value="1"/>
</dbReference>
<name>A0A6G8AKZ4_9ENTE</name>
<dbReference type="EMBL" id="CP049886">
    <property type="protein sequence ID" value="QIL45632.1"/>
    <property type="molecule type" value="Genomic_DNA"/>
</dbReference>
<dbReference type="KEGG" id="vah:G7081_00285"/>
<reference evidence="1 2" key="1">
    <citation type="submission" date="2020-03" db="EMBL/GenBank/DDBJ databases">
        <title>Vagococcus sp. nov., isolated from beetles.</title>
        <authorList>
            <person name="Hyun D.-W."/>
            <person name="Bae J.-W."/>
        </authorList>
    </citation>
    <scope>NUCLEOTIDE SEQUENCE [LARGE SCALE GENOMIC DNA]</scope>
    <source>
        <strain evidence="1 2">HDW17A</strain>
    </source>
</reference>
<dbReference type="InterPro" id="IPR038226">
    <property type="entry name" value="LMG18311-like_sf"/>
</dbReference>
<dbReference type="Pfam" id="PF08860">
    <property type="entry name" value="DUF1827"/>
    <property type="match status" value="1"/>
</dbReference>
<evidence type="ECO:0000313" key="1">
    <source>
        <dbReference type="EMBL" id="QIL45632.1"/>
    </source>
</evidence>
<gene>
    <name evidence="1" type="ORF">G7081_00285</name>
</gene>
<accession>A0A6G8AKZ4</accession>
<keyword evidence="2" id="KW-1185">Reference proteome</keyword>
<protein>
    <submittedName>
        <fullName evidence="1">DUF1827 family protein</fullName>
    </submittedName>
</protein>
<organism evidence="1 2">
    <name type="scientific">Vagococcus coleopterorum</name>
    <dbReference type="NCBI Taxonomy" id="2714946"/>
    <lineage>
        <taxon>Bacteria</taxon>
        <taxon>Bacillati</taxon>
        <taxon>Bacillota</taxon>
        <taxon>Bacilli</taxon>
        <taxon>Lactobacillales</taxon>
        <taxon>Enterococcaceae</taxon>
        <taxon>Vagococcus</taxon>
    </lineage>
</organism>
<proteinExistence type="predicted"/>
<dbReference type="RefSeq" id="WP_166006322.1">
    <property type="nucleotide sequence ID" value="NZ_CP049886.1"/>
</dbReference>